<dbReference type="SUPFAM" id="SSF56214">
    <property type="entry name" value="4'-phosphopantetheinyl transferase"/>
    <property type="match status" value="1"/>
</dbReference>
<reference evidence="10 11" key="1">
    <citation type="submission" date="2020-09" db="EMBL/GenBank/DDBJ databases">
        <title>Investigation of environmental microbe.</title>
        <authorList>
            <person name="Ou Y."/>
            <person name="Kang Q."/>
        </authorList>
    </citation>
    <scope>NUCLEOTIDE SEQUENCE [LARGE SCALE GENOMIC DNA]</scope>
    <source>
        <strain evidence="10 11">KJZ-9</strain>
    </source>
</reference>
<feature type="domain" description="4'-phosphopantetheinyl transferase" evidence="9">
    <location>
        <begin position="5"/>
        <end position="101"/>
    </location>
</feature>
<evidence type="ECO:0000313" key="10">
    <source>
        <dbReference type="EMBL" id="QNV40456.1"/>
    </source>
</evidence>
<keyword evidence="1 8" id="KW-0444">Lipid biosynthesis</keyword>
<comment type="similarity">
    <text evidence="8">Belongs to the P-Pant transferase superfamily. AcpS family.</text>
</comment>
<evidence type="ECO:0000256" key="5">
    <source>
        <dbReference type="ARBA" id="ARBA00022842"/>
    </source>
</evidence>
<accession>A0A7H2BLB0</accession>
<comment type="catalytic activity">
    <reaction evidence="8">
        <text>apo-[ACP] + CoA = holo-[ACP] + adenosine 3',5'-bisphosphate + H(+)</text>
        <dbReference type="Rhea" id="RHEA:12068"/>
        <dbReference type="Rhea" id="RHEA-COMP:9685"/>
        <dbReference type="Rhea" id="RHEA-COMP:9690"/>
        <dbReference type="ChEBI" id="CHEBI:15378"/>
        <dbReference type="ChEBI" id="CHEBI:29999"/>
        <dbReference type="ChEBI" id="CHEBI:57287"/>
        <dbReference type="ChEBI" id="CHEBI:58343"/>
        <dbReference type="ChEBI" id="CHEBI:64479"/>
        <dbReference type="EC" id="2.7.8.7"/>
    </reaction>
</comment>
<dbReference type="InterPro" id="IPR002582">
    <property type="entry name" value="ACPS"/>
</dbReference>
<keyword evidence="11" id="KW-1185">Reference proteome</keyword>
<dbReference type="InterPro" id="IPR008278">
    <property type="entry name" value="4-PPantetheinyl_Trfase_dom"/>
</dbReference>
<dbReference type="AlphaFoldDB" id="A0A7H2BLB0"/>
<organism evidence="10 11">
    <name type="scientific">Rothia amarae</name>
    <dbReference type="NCBI Taxonomy" id="169480"/>
    <lineage>
        <taxon>Bacteria</taxon>
        <taxon>Bacillati</taxon>
        <taxon>Actinomycetota</taxon>
        <taxon>Actinomycetes</taxon>
        <taxon>Micrococcales</taxon>
        <taxon>Micrococcaceae</taxon>
        <taxon>Rothia</taxon>
    </lineage>
</organism>
<dbReference type="Pfam" id="PF01648">
    <property type="entry name" value="ACPS"/>
    <property type="match status" value="1"/>
</dbReference>
<keyword evidence="3 8" id="KW-0479">Metal-binding</keyword>
<comment type="cofactor">
    <cofactor evidence="8">
        <name>Mg(2+)</name>
        <dbReference type="ChEBI" id="CHEBI:18420"/>
    </cofactor>
</comment>
<comment type="function">
    <text evidence="8">Transfers the 4'-phosphopantetheine moiety from coenzyme A to a Ser of acyl-carrier-protein.</text>
</comment>
<dbReference type="GO" id="GO:0005737">
    <property type="term" value="C:cytoplasm"/>
    <property type="evidence" value="ECO:0007669"/>
    <property type="project" value="UniProtKB-SubCell"/>
</dbReference>
<evidence type="ECO:0000256" key="8">
    <source>
        <dbReference type="HAMAP-Rule" id="MF_00101"/>
    </source>
</evidence>
<evidence type="ECO:0000256" key="3">
    <source>
        <dbReference type="ARBA" id="ARBA00022723"/>
    </source>
</evidence>
<dbReference type="EC" id="2.7.8.7" evidence="8"/>
<dbReference type="KEGG" id="rama:IDM48_03310"/>
<dbReference type="InterPro" id="IPR004568">
    <property type="entry name" value="Ppantetheine-prot_Trfase_dom"/>
</dbReference>
<keyword evidence="4 8" id="KW-0276">Fatty acid metabolism</keyword>
<keyword evidence="5 8" id="KW-0460">Magnesium</keyword>
<evidence type="ECO:0000256" key="4">
    <source>
        <dbReference type="ARBA" id="ARBA00022832"/>
    </source>
</evidence>
<feature type="binding site" evidence="8">
    <location>
        <position position="8"/>
    </location>
    <ligand>
        <name>Mg(2+)</name>
        <dbReference type="ChEBI" id="CHEBI:18420"/>
    </ligand>
</feature>
<sequence length="148" mass="16070">MIIGTGIDVVNLDRFASIIERNPALIERVFVPAERGKTLRSLAARFAAKEAIAKALRAPSGMVWQHCWIENTDDGAPFVVTTGTVADRAASLGINRWHLTITHDDPVAIASVVAEHLTLEEQEILLQIDAEGAHQLISVEPAVEGESR</sequence>
<evidence type="ECO:0000256" key="1">
    <source>
        <dbReference type="ARBA" id="ARBA00022516"/>
    </source>
</evidence>
<keyword evidence="7 8" id="KW-0275">Fatty acid biosynthesis</keyword>
<name>A0A7H2BLB0_9MICC</name>
<evidence type="ECO:0000256" key="6">
    <source>
        <dbReference type="ARBA" id="ARBA00023098"/>
    </source>
</evidence>
<dbReference type="EMBL" id="CP061538">
    <property type="protein sequence ID" value="QNV40456.1"/>
    <property type="molecule type" value="Genomic_DNA"/>
</dbReference>
<proteinExistence type="inferred from homology"/>
<dbReference type="RefSeq" id="WP_190618022.1">
    <property type="nucleotide sequence ID" value="NZ_CP061538.1"/>
</dbReference>
<dbReference type="GO" id="GO:0006633">
    <property type="term" value="P:fatty acid biosynthetic process"/>
    <property type="evidence" value="ECO:0007669"/>
    <property type="project" value="UniProtKB-UniRule"/>
</dbReference>
<evidence type="ECO:0000259" key="9">
    <source>
        <dbReference type="Pfam" id="PF01648"/>
    </source>
</evidence>
<dbReference type="Proteomes" id="UP000516421">
    <property type="component" value="Chromosome"/>
</dbReference>
<gene>
    <name evidence="8" type="primary">acpS</name>
    <name evidence="10" type="ORF">IDM48_03310</name>
</gene>
<keyword evidence="8" id="KW-0963">Cytoplasm</keyword>
<dbReference type="HAMAP" id="MF_00101">
    <property type="entry name" value="AcpS"/>
    <property type="match status" value="1"/>
</dbReference>
<dbReference type="NCBIfam" id="TIGR00556">
    <property type="entry name" value="pantethn_trn"/>
    <property type="match status" value="1"/>
</dbReference>
<dbReference type="Gene3D" id="3.90.470.20">
    <property type="entry name" value="4'-phosphopantetheinyl transferase domain"/>
    <property type="match status" value="1"/>
</dbReference>
<keyword evidence="6 8" id="KW-0443">Lipid metabolism</keyword>
<comment type="subcellular location">
    <subcellularLocation>
        <location evidence="8">Cytoplasm</location>
    </subcellularLocation>
</comment>
<evidence type="ECO:0000256" key="2">
    <source>
        <dbReference type="ARBA" id="ARBA00022679"/>
    </source>
</evidence>
<dbReference type="InterPro" id="IPR037143">
    <property type="entry name" value="4-PPantetheinyl_Trfase_dom_sf"/>
</dbReference>
<feature type="binding site" evidence="8">
    <location>
        <position position="50"/>
    </location>
    <ligand>
        <name>Mg(2+)</name>
        <dbReference type="ChEBI" id="CHEBI:18420"/>
    </ligand>
</feature>
<dbReference type="NCBIfam" id="NF000832">
    <property type="entry name" value="PRK00070.3-2"/>
    <property type="match status" value="1"/>
</dbReference>
<dbReference type="GO" id="GO:0000287">
    <property type="term" value="F:magnesium ion binding"/>
    <property type="evidence" value="ECO:0007669"/>
    <property type="project" value="UniProtKB-UniRule"/>
</dbReference>
<evidence type="ECO:0000256" key="7">
    <source>
        <dbReference type="ARBA" id="ARBA00023160"/>
    </source>
</evidence>
<dbReference type="GO" id="GO:0008897">
    <property type="term" value="F:holo-[acyl-carrier-protein] synthase activity"/>
    <property type="evidence" value="ECO:0007669"/>
    <property type="project" value="UniProtKB-UniRule"/>
</dbReference>
<keyword evidence="2 8" id="KW-0808">Transferase</keyword>
<evidence type="ECO:0000313" key="11">
    <source>
        <dbReference type="Proteomes" id="UP000516421"/>
    </source>
</evidence>
<protein>
    <recommendedName>
        <fullName evidence="8">Holo-[acyl-carrier-protein] synthase</fullName>
        <shortName evidence="8">Holo-ACP synthase</shortName>
        <ecNumber evidence="8">2.7.8.7</ecNumber>
    </recommendedName>
    <alternativeName>
        <fullName evidence="8">4'-phosphopantetheinyl transferase AcpS</fullName>
    </alternativeName>
</protein>